<dbReference type="Proteomes" id="UP000015543">
    <property type="component" value="Chromosome"/>
</dbReference>
<evidence type="ECO:0000313" key="2">
    <source>
        <dbReference type="Proteomes" id="UP000015543"/>
    </source>
</evidence>
<organism evidence="1 2">
    <name type="scientific">Thermofilum adornatum</name>
    <dbReference type="NCBI Taxonomy" id="1365176"/>
    <lineage>
        <taxon>Archaea</taxon>
        <taxon>Thermoproteota</taxon>
        <taxon>Thermoprotei</taxon>
        <taxon>Thermofilales</taxon>
        <taxon>Thermofilaceae</taxon>
        <taxon>Thermofilum</taxon>
    </lineage>
</organism>
<protein>
    <submittedName>
        <fullName evidence="1">Uncharacterized protein</fullName>
    </submittedName>
</protein>
<name>S5ZUK2_9CREN</name>
<gene>
    <name evidence="1" type="ORF">N186_01365</name>
</gene>
<dbReference type="PATRIC" id="fig|1365176.7.peg.272"/>
<dbReference type="EMBL" id="CP006646">
    <property type="protein sequence ID" value="AGT34669.1"/>
    <property type="molecule type" value="Genomic_DNA"/>
</dbReference>
<keyword evidence="2" id="KW-1185">Reference proteome</keyword>
<proteinExistence type="predicted"/>
<dbReference type="AlphaFoldDB" id="S5ZUK2"/>
<reference evidence="1 2" key="1">
    <citation type="journal article" date="2013" name="Genome Announc.">
        <title>Complete Genomic Sequence of 'Thermofilum adornatus' Strain 1910bT, a Hyperthermophilic Anaerobic Organotrophic Crenarchaeon.</title>
        <authorList>
            <person name="Dominova I.N."/>
            <person name="Kublanov I.V."/>
            <person name="Podosokorskaya O.A."/>
            <person name="Derbikova K.S."/>
            <person name="Patrushev M.V."/>
            <person name="Toshchakov S.V."/>
        </authorList>
    </citation>
    <scope>NUCLEOTIDE SEQUENCE [LARGE SCALE GENOMIC DNA]</scope>
    <source>
        <strain evidence="2">1910b</strain>
    </source>
</reference>
<evidence type="ECO:0000313" key="1">
    <source>
        <dbReference type="EMBL" id="AGT34669.1"/>
    </source>
</evidence>
<accession>S5ZUK2</accession>
<sequence>MVSFINWNKKSLFRNYGKKDYLFTKREKLKRKEYIPLM</sequence>
<dbReference type="KEGG" id="thb:N186_01365"/>
<dbReference type="HOGENOM" id="CLU_3323192_0_0_2"/>